<dbReference type="SUPFAM" id="SSF53335">
    <property type="entry name" value="S-adenosyl-L-methionine-dependent methyltransferases"/>
    <property type="match status" value="1"/>
</dbReference>
<dbReference type="GO" id="GO:0008168">
    <property type="term" value="F:methyltransferase activity"/>
    <property type="evidence" value="ECO:0007669"/>
    <property type="project" value="UniProtKB-KW"/>
</dbReference>
<feature type="binding site" evidence="4">
    <location>
        <position position="353"/>
    </location>
    <ligand>
        <name>S-adenosyl-L-methionine</name>
        <dbReference type="ChEBI" id="CHEBI:59789"/>
    </ligand>
</feature>
<dbReference type="RefSeq" id="WP_226385614.1">
    <property type="nucleotide sequence ID" value="NZ_JADCKA010000012.1"/>
</dbReference>
<dbReference type="Gene3D" id="2.40.50.140">
    <property type="entry name" value="Nucleic acid-binding proteins"/>
    <property type="match status" value="1"/>
</dbReference>
<keyword evidence="3 4" id="KW-0949">S-adenosyl-L-methionine</keyword>
<organism evidence="7 8">
    <name type="scientific">Gallibacter intestinalis</name>
    <dbReference type="NCBI Taxonomy" id="2779356"/>
    <lineage>
        <taxon>Bacteria</taxon>
        <taxon>Bacillati</taxon>
        <taxon>Bacillota</taxon>
        <taxon>Clostridia</taxon>
        <taxon>Eubacteriales</taxon>
        <taxon>Eubacteriaceae</taxon>
        <taxon>Gallibacter</taxon>
    </lineage>
</organism>
<evidence type="ECO:0000256" key="4">
    <source>
        <dbReference type="PROSITE-ProRule" id="PRU01024"/>
    </source>
</evidence>
<dbReference type="InterPro" id="IPR030390">
    <property type="entry name" value="MeTrfase_TrmA_AS"/>
</dbReference>
<dbReference type="EMBL" id="JADCKA010000012">
    <property type="protein sequence ID" value="MBE5035969.1"/>
    <property type="molecule type" value="Genomic_DNA"/>
</dbReference>
<dbReference type="Pfam" id="PF05958">
    <property type="entry name" value="tRNA_U5-meth_tr"/>
    <property type="match status" value="1"/>
</dbReference>
<dbReference type="InterPro" id="IPR010280">
    <property type="entry name" value="U5_MeTrfase_fam"/>
</dbReference>
<accession>A0ABR9QYL0</accession>
<keyword evidence="1 4" id="KW-0489">Methyltransferase</keyword>
<protein>
    <submittedName>
        <fullName evidence="7">23S rRNA (Uracil(1939)-C(5))-methyltransferase RlmD</fullName>
        <ecNumber evidence="7">2.1.1.190</ecNumber>
    </submittedName>
</protein>
<feature type="binding site" evidence="4">
    <location>
        <position position="410"/>
    </location>
    <ligand>
        <name>S-adenosyl-L-methionine</name>
        <dbReference type="ChEBI" id="CHEBI:59789"/>
    </ligand>
</feature>
<dbReference type="Gene3D" id="2.40.50.1070">
    <property type="match status" value="1"/>
</dbReference>
<evidence type="ECO:0000256" key="2">
    <source>
        <dbReference type="ARBA" id="ARBA00022679"/>
    </source>
</evidence>
<feature type="active site" evidence="5">
    <location>
        <position position="437"/>
    </location>
</feature>
<dbReference type="Pfam" id="PF01938">
    <property type="entry name" value="TRAM"/>
    <property type="match status" value="1"/>
</dbReference>
<dbReference type="Gene3D" id="3.40.50.150">
    <property type="entry name" value="Vaccinia Virus protein VP39"/>
    <property type="match status" value="1"/>
</dbReference>
<evidence type="ECO:0000256" key="5">
    <source>
        <dbReference type="PROSITE-ProRule" id="PRU10015"/>
    </source>
</evidence>
<comment type="similarity">
    <text evidence="4">Belongs to the class I-like SAM-binding methyltransferase superfamily. RNA M5U methyltransferase family.</text>
</comment>
<dbReference type="SUPFAM" id="SSF50249">
    <property type="entry name" value="Nucleic acid-binding proteins"/>
    <property type="match status" value="1"/>
</dbReference>
<evidence type="ECO:0000256" key="1">
    <source>
        <dbReference type="ARBA" id="ARBA00022603"/>
    </source>
</evidence>
<sequence>MFEKGQLIEFEITDISDRGQGIGKADGITVFVNGGVIGDVVHAEITKVKKRFCFGKVVEVKEPSKHRIEPICDYAGDCGGCVFAQTDYEAQLAVKEKHVYDSLTRIGGLTNPVVEKIERMPEDFEFGYRNKATMPISTGGNIKRKGGIIENLDSPKIGFYRSRSHEVVDCTDCALQSPAAMAAAEATRQFMEEDNITAWDEKWQQGLMRHMIVRTAFATDEVMVTYVINGKGIPNVEKLIGMLDEAIYEAGYSLESVNISTKKDKTVAGEIYGQEIKNIAGKPVITDYIGDVKFEVSPRSFYQVNPYMTEKLYDTVREYAGLTGGENILDLYCGVGSIGLYCADKAGFILGVEAVKEAVIDANRNAVINGIVNARYICGKAEEELPKLLAGEGDEQLVNAAKNADVVILDPPRAGCDERLLDAVAELAPERIVYVSCDPATLARDIKLLTEKDFKFVKAKPHDMFGWTGHIETAALLSRV</sequence>
<dbReference type="PROSITE" id="PS51687">
    <property type="entry name" value="SAM_MT_RNA_M5U"/>
    <property type="match status" value="1"/>
</dbReference>
<gene>
    <name evidence="7" type="primary">rlmD</name>
    <name evidence="7" type="ORF">INF20_06750</name>
</gene>
<dbReference type="CDD" id="cd02440">
    <property type="entry name" value="AdoMet_MTases"/>
    <property type="match status" value="1"/>
</dbReference>
<keyword evidence="8" id="KW-1185">Reference proteome</keyword>
<name>A0ABR9QYL0_9FIRM</name>
<comment type="caution">
    <text evidence="7">The sequence shown here is derived from an EMBL/GenBank/DDBJ whole genome shotgun (WGS) entry which is preliminary data.</text>
</comment>
<dbReference type="PANTHER" id="PTHR11061">
    <property type="entry name" value="RNA M5U METHYLTRANSFERASE"/>
    <property type="match status" value="1"/>
</dbReference>
<evidence type="ECO:0000259" key="6">
    <source>
        <dbReference type="PROSITE" id="PS50926"/>
    </source>
</evidence>
<dbReference type="PROSITE" id="PS50926">
    <property type="entry name" value="TRAM"/>
    <property type="match status" value="1"/>
</dbReference>
<feature type="domain" description="TRAM" evidence="6">
    <location>
        <begin position="1"/>
        <end position="59"/>
    </location>
</feature>
<evidence type="ECO:0000256" key="3">
    <source>
        <dbReference type="ARBA" id="ARBA00022691"/>
    </source>
</evidence>
<feature type="binding site" evidence="4">
    <location>
        <position position="332"/>
    </location>
    <ligand>
        <name>S-adenosyl-L-methionine</name>
        <dbReference type="ChEBI" id="CHEBI:59789"/>
    </ligand>
</feature>
<dbReference type="NCBIfam" id="TIGR00479">
    <property type="entry name" value="rumA"/>
    <property type="match status" value="1"/>
</dbReference>
<reference evidence="7 8" key="1">
    <citation type="submission" date="2020-10" db="EMBL/GenBank/DDBJ databases">
        <title>ChiBAC.</title>
        <authorList>
            <person name="Zenner C."/>
            <person name="Hitch T.C.A."/>
            <person name="Clavel T."/>
        </authorList>
    </citation>
    <scope>NUCLEOTIDE SEQUENCE [LARGE SCALE GENOMIC DNA]</scope>
    <source>
        <strain evidence="7 8">DSM 108706</strain>
    </source>
</reference>
<dbReference type="EC" id="2.1.1.190" evidence="7"/>
<proteinExistence type="inferred from homology"/>
<keyword evidence="2 4" id="KW-0808">Transferase</keyword>
<dbReference type="PROSITE" id="PS01230">
    <property type="entry name" value="TRMA_1"/>
    <property type="match status" value="1"/>
</dbReference>
<evidence type="ECO:0000313" key="8">
    <source>
        <dbReference type="Proteomes" id="UP001516588"/>
    </source>
</evidence>
<dbReference type="Proteomes" id="UP001516588">
    <property type="component" value="Unassembled WGS sequence"/>
</dbReference>
<feature type="binding site" evidence="4">
    <location>
        <position position="303"/>
    </location>
    <ligand>
        <name>S-adenosyl-L-methionine</name>
        <dbReference type="ChEBI" id="CHEBI:59789"/>
    </ligand>
</feature>
<dbReference type="InterPro" id="IPR012340">
    <property type="entry name" value="NA-bd_OB-fold"/>
</dbReference>
<dbReference type="GO" id="GO:0032259">
    <property type="term" value="P:methylation"/>
    <property type="evidence" value="ECO:0007669"/>
    <property type="project" value="UniProtKB-KW"/>
</dbReference>
<evidence type="ECO:0000313" key="7">
    <source>
        <dbReference type="EMBL" id="MBE5035969.1"/>
    </source>
</evidence>
<feature type="active site" description="Nucleophile" evidence="4">
    <location>
        <position position="437"/>
    </location>
</feature>
<dbReference type="PANTHER" id="PTHR11061:SF30">
    <property type="entry name" value="TRNA (URACIL(54)-C(5))-METHYLTRANSFERASE"/>
    <property type="match status" value="1"/>
</dbReference>
<dbReference type="InterPro" id="IPR029063">
    <property type="entry name" value="SAM-dependent_MTases_sf"/>
</dbReference>
<dbReference type="InterPro" id="IPR002792">
    <property type="entry name" value="TRAM_dom"/>
</dbReference>